<dbReference type="GO" id="GO:0003677">
    <property type="term" value="F:DNA binding"/>
    <property type="evidence" value="ECO:0007669"/>
    <property type="project" value="UniProtKB-KW"/>
</dbReference>
<protein>
    <recommendedName>
        <fullName evidence="6">Tyr recombinase domain-containing protein</fullName>
    </recommendedName>
</protein>
<dbReference type="Pfam" id="PF20172">
    <property type="entry name" value="DUF6538"/>
    <property type="match status" value="1"/>
</dbReference>
<keyword evidence="2" id="KW-0229">DNA integration</keyword>
<dbReference type="EMBL" id="PPSK01000027">
    <property type="protein sequence ID" value="POB00967.1"/>
    <property type="molecule type" value="Genomic_DNA"/>
</dbReference>
<accession>A0A2P4EQT4</accession>
<dbReference type="InterPro" id="IPR010998">
    <property type="entry name" value="Integrase_recombinase_N"/>
</dbReference>
<name>A0A2P4EQT4_9GAMM</name>
<dbReference type="GO" id="GO:0006310">
    <property type="term" value="P:DNA recombination"/>
    <property type="evidence" value="ECO:0007669"/>
    <property type="project" value="UniProtKB-KW"/>
</dbReference>
<dbReference type="Gene3D" id="1.10.443.10">
    <property type="entry name" value="Intergrase catalytic core"/>
    <property type="match status" value="1"/>
</dbReference>
<feature type="region of interest" description="Disordered" evidence="5">
    <location>
        <begin position="184"/>
        <end position="205"/>
    </location>
</feature>
<proteinExistence type="inferred from homology"/>
<keyword evidence="8" id="KW-1185">Reference proteome</keyword>
<evidence type="ECO:0000256" key="4">
    <source>
        <dbReference type="ARBA" id="ARBA00023172"/>
    </source>
</evidence>
<comment type="caution">
    <text evidence="7">The sequence shown here is derived from an EMBL/GenBank/DDBJ whole genome shotgun (WGS) entry which is preliminary data.</text>
</comment>
<evidence type="ECO:0000256" key="3">
    <source>
        <dbReference type="ARBA" id="ARBA00023125"/>
    </source>
</evidence>
<dbReference type="SUPFAM" id="SSF56349">
    <property type="entry name" value="DNA breaking-rejoining enzymes"/>
    <property type="match status" value="1"/>
</dbReference>
<dbReference type="GO" id="GO:0015074">
    <property type="term" value="P:DNA integration"/>
    <property type="evidence" value="ECO:0007669"/>
    <property type="project" value="UniProtKB-KW"/>
</dbReference>
<dbReference type="InterPro" id="IPR013762">
    <property type="entry name" value="Integrase-like_cat_sf"/>
</dbReference>
<evidence type="ECO:0000259" key="6">
    <source>
        <dbReference type="PROSITE" id="PS51898"/>
    </source>
</evidence>
<evidence type="ECO:0000313" key="8">
    <source>
        <dbReference type="Proteomes" id="UP000243451"/>
    </source>
</evidence>
<evidence type="ECO:0000313" key="7">
    <source>
        <dbReference type="EMBL" id="POB00967.1"/>
    </source>
</evidence>
<dbReference type="OrthoDB" id="9784724at2"/>
<organism evidence="7 8">
    <name type="scientific">Halopseudomonas oceani</name>
    <dbReference type="NCBI Taxonomy" id="1708783"/>
    <lineage>
        <taxon>Bacteria</taxon>
        <taxon>Pseudomonadati</taxon>
        <taxon>Pseudomonadota</taxon>
        <taxon>Gammaproteobacteria</taxon>
        <taxon>Pseudomonadales</taxon>
        <taxon>Pseudomonadaceae</taxon>
        <taxon>Halopseudomonas</taxon>
    </lineage>
</organism>
<dbReference type="Gene3D" id="1.10.150.130">
    <property type="match status" value="1"/>
</dbReference>
<keyword evidence="4" id="KW-0233">DNA recombination</keyword>
<dbReference type="PANTHER" id="PTHR30349:SF41">
    <property type="entry name" value="INTEGRASE_RECOMBINASE PROTEIN MJ0367-RELATED"/>
    <property type="match status" value="1"/>
</dbReference>
<dbReference type="InterPro" id="IPR002104">
    <property type="entry name" value="Integrase_catalytic"/>
</dbReference>
<evidence type="ECO:0000256" key="2">
    <source>
        <dbReference type="ARBA" id="ARBA00022908"/>
    </source>
</evidence>
<reference evidence="7 8" key="1">
    <citation type="submission" date="2018-01" db="EMBL/GenBank/DDBJ databases">
        <title>Draft genome of the type strain Pseudomonas oceani DSM 100277 isolated from the deep water in Okinawa trough, northwestern Pacific Ocean.</title>
        <authorList>
            <person name="Gomila M."/>
            <person name="Mulet M."/>
            <person name="Garcia-Valdes E."/>
            <person name="Lalucat J."/>
        </authorList>
    </citation>
    <scope>NUCLEOTIDE SEQUENCE [LARGE SCALE GENOMIC DNA]</scope>
    <source>
        <strain evidence="7 8">DSM 100277</strain>
    </source>
</reference>
<dbReference type="AlphaFoldDB" id="A0A2P4EQT4"/>
<gene>
    <name evidence="7" type="ORF">C1949_17765</name>
</gene>
<dbReference type="PROSITE" id="PS51898">
    <property type="entry name" value="TYR_RECOMBINASE"/>
    <property type="match status" value="1"/>
</dbReference>
<dbReference type="RefSeq" id="WP_104739758.1">
    <property type="nucleotide sequence ID" value="NZ_BMHR01000023.1"/>
</dbReference>
<dbReference type="InterPro" id="IPR046668">
    <property type="entry name" value="DUF6538"/>
</dbReference>
<sequence length="457" mass="50802">MQALPSYLQLSRHSVFYCRVVVPQSLRPVIGRREIRRSLNTRCRREALMRSHELLCKAQLLFAKAVAGKSPSPDTLKGSWSGAGESSNNWAAWLRQQRLLDTEAKAVGEGPKGGGDAANVSRSGSPKLSQVAAEMASLQEAQGVSFKSLDDKAAVVALFVEQAGDRPIDAYTRADALAFKQAAAKLPPHTSGQPRRKLSRGSPRAGKTISVTTLNNYIKWLASVFSFAVKADYCSLNPFLGMKTVTRKKVSQERSVFTEADLRKLFQADTYASANDDRPHKYWLPLLGLYTGSRLNELCQLYLDDVVTVNGIACLHIQDKRPDQRLKTPASERLLPIHPRLRALGFLEFIEKQRAAGHSRVFAELTRHSKHGYGHAPSKWFARMREALGFKEQGEKKDFHSFRHTVADHLKQKGIAESLVAGLLGHQSQGITFSRYGKDYRPETLLPVVEAITLESL</sequence>
<comment type="similarity">
    <text evidence="1">Belongs to the 'phage' integrase family.</text>
</comment>
<dbReference type="CDD" id="cd01184">
    <property type="entry name" value="INT_C_like_1"/>
    <property type="match status" value="1"/>
</dbReference>
<dbReference type="Pfam" id="PF00589">
    <property type="entry name" value="Phage_integrase"/>
    <property type="match status" value="1"/>
</dbReference>
<dbReference type="Proteomes" id="UP000243451">
    <property type="component" value="Unassembled WGS sequence"/>
</dbReference>
<dbReference type="PANTHER" id="PTHR30349">
    <property type="entry name" value="PHAGE INTEGRASE-RELATED"/>
    <property type="match status" value="1"/>
</dbReference>
<evidence type="ECO:0000256" key="1">
    <source>
        <dbReference type="ARBA" id="ARBA00008857"/>
    </source>
</evidence>
<evidence type="ECO:0000256" key="5">
    <source>
        <dbReference type="SAM" id="MobiDB-lite"/>
    </source>
</evidence>
<feature type="region of interest" description="Disordered" evidence="5">
    <location>
        <begin position="106"/>
        <end position="126"/>
    </location>
</feature>
<feature type="domain" description="Tyr recombinase" evidence="6">
    <location>
        <begin position="252"/>
        <end position="450"/>
    </location>
</feature>
<keyword evidence="3" id="KW-0238">DNA-binding</keyword>
<dbReference type="InterPro" id="IPR050090">
    <property type="entry name" value="Tyrosine_recombinase_XerCD"/>
</dbReference>
<dbReference type="InterPro" id="IPR011010">
    <property type="entry name" value="DNA_brk_join_enz"/>
</dbReference>